<dbReference type="EnsemblPlants" id="LPERR11G10890.1">
    <property type="protein sequence ID" value="LPERR11G10890.1"/>
    <property type="gene ID" value="LPERR11G10890"/>
</dbReference>
<sequence>MVDDVVELCSFDHLTGLEVNKTGVTKWRYNSVRNELFFRKGVAGDWSNHMSPGMAARVDGAVNDALRGTGFSFAGDGDARHSTHTKLDKPMDTSADHDVPGETTAAADVAALAPSLPLEARYPPSLLRQFAGFWLPEFALPGIAAAQSPTCFHPRPSDVFLASVPKSGTTWLKALAFATANRATQPPSSDSHPLRRCGPHDCFTLSYPDDGDTTLAALPSPRLLSTHLPYFLLPELVRDCRIVPKDTLVSWWWYISKNNMATSSYTIEDVVNQYCQGRCAMGPQWRHVIDYLEESRRRPEKVLFLRYEEMLSDPLYHVKKLANFLGCPFSDEEEKGGVVNDVVELCSFGHLMGLEVNRTGVTKWRYKSVRNESFFRKGVAGDWSNHMSLEMAARVDRTVDDALRETGFSFAGDDDSNSA</sequence>
<name>A0A0D9XS43_9ORYZ</name>
<reference evidence="5" key="3">
    <citation type="submission" date="2015-04" db="UniProtKB">
        <authorList>
            <consortium name="EnsemblPlants"/>
        </authorList>
    </citation>
    <scope>IDENTIFICATION</scope>
</reference>
<evidence type="ECO:0000256" key="1">
    <source>
        <dbReference type="ARBA" id="ARBA00005771"/>
    </source>
</evidence>
<dbReference type="HOGENOM" id="CLU_027239_0_0_1"/>
<reference evidence="6" key="2">
    <citation type="submission" date="2013-12" db="EMBL/GenBank/DDBJ databases">
        <authorList>
            <person name="Yu Y."/>
            <person name="Lee S."/>
            <person name="de Baynast K."/>
            <person name="Wissotski M."/>
            <person name="Liu L."/>
            <person name="Talag J."/>
            <person name="Goicoechea J."/>
            <person name="Angelova A."/>
            <person name="Jetty R."/>
            <person name="Kudrna D."/>
            <person name="Golser W."/>
            <person name="Rivera L."/>
            <person name="Zhang J."/>
            <person name="Wing R."/>
        </authorList>
    </citation>
    <scope>NUCLEOTIDE SEQUENCE</scope>
</reference>
<feature type="domain" description="Sulfotransferase" evidence="4">
    <location>
        <begin position="2"/>
        <end position="70"/>
    </location>
</feature>
<dbReference type="InterPro" id="IPR027417">
    <property type="entry name" value="P-loop_NTPase"/>
</dbReference>
<evidence type="ECO:0000313" key="5">
    <source>
        <dbReference type="EnsemblPlants" id="LPERR11G10890.1"/>
    </source>
</evidence>
<reference evidence="5 6" key="1">
    <citation type="submission" date="2012-08" db="EMBL/GenBank/DDBJ databases">
        <title>Oryza genome evolution.</title>
        <authorList>
            <person name="Wing R.A."/>
        </authorList>
    </citation>
    <scope>NUCLEOTIDE SEQUENCE</scope>
</reference>
<organism evidence="5 6">
    <name type="scientific">Leersia perrieri</name>
    <dbReference type="NCBI Taxonomy" id="77586"/>
    <lineage>
        <taxon>Eukaryota</taxon>
        <taxon>Viridiplantae</taxon>
        <taxon>Streptophyta</taxon>
        <taxon>Embryophyta</taxon>
        <taxon>Tracheophyta</taxon>
        <taxon>Spermatophyta</taxon>
        <taxon>Magnoliopsida</taxon>
        <taxon>Liliopsida</taxon>
        <taxon>Poales</taxon>
        <taxon>Poaceae</taxon>
        <taxon>BOP clade</taxon>
        <taxon>Oryzoideae</taxon>
        <taxon>Oryzeae</taxon>
        <taxon>Oryzinae</taxon>
        <taxon>Leersia</taxon>
    </lineage>
</organism>
<proteinExistence type="inferred from homology"/>
<evidence type="ECO:0000256" key="3">
    <source>
        <dbReference type="RuleBase" id="RU361155"/>
    </source>
</evidence>
<dbReference type="AlphaFoldDB" id="A0A0D9XS43"/>
<evidence type="ECO:0000256" key="2">
    <source>
        <dbReference type="ARBA" id="ARBA00022679"/>
    </source>
</evidence>
<accession>A0A0D9XS43</accession>
<evidence type="ECO:0000259" key="4">
    <source>
        <dbReference type="Pfam" id="PF00685"/>
    </source>
</evidence>
<dbReference type="EC" id="2.8.2.-" evidence="3"/>
<comment type="similarity">
    <text evidence="1 3">Belongs to the sulfotransferase 1 family.</text>
</comment>
<dbReference type="SUPFAM" id="SSF52540">
    <property type="entry name" value="P-loop containing nucleoside triphosphate hydrolases"/>
    <property type="match status" value="2"/>
</dbReference>
<dbReference type="eggNOG" id="KOG1584">
    <property type="taxonomic scope" value="Eukaryota"/>
</dbReference>
<protein>
    <recommendedName>
        <fullName evidence="3">Sulfotransferase</fullName>
        <ecNumber evidence="3">2.8.2.-</ecNumber>
    </recommendedName>
</protein>
<dbReference type="PANTHER" id="PTHR11783">
    <property type="entry name" value="SULFOTRANSFERASE SULT"/>
    <property type="match status" value="1"/>
</dbReference>
<keyword evidence="2 3" id="KW-0808">Transferase</keyword>
<dbReference type="GO" id="GO:0008146">
    <property type="term" value="F:sulfotransferase activity"/>
    <property type="evidence" value="ECO:0007669"/>
    <property type="project" value="InterPro"/>
</dbReference>
<dbReference type="Proteomes" id="UP000032180">
    <property type="component" value="Chromosome 11"/>
</dbReference>
<keyword evidence="6" id="KW-1185">Reference proteome</keyword>
<feature type="domain" description="Sulfotransferase" evidence="4">
    <location>
        <begin position="156"/>
        <end position="407"/>
    </location>
</feature>
<dbReference type="Gene3D" id="3.40.50.300">
    <property type="entry name" value="P-loop containing nucleotide triphosphate hydrolases"/>
    <property type="match status" value="2"/>
</dbReference>
<evidence type="ECO:0000313" key="6">
    <source>
        <dbReference type="Proteomes" id="UP000032180"/>
    </source>
</evidence>
<dbReference type="InterPro" id="IPR000863">
    <property type="entry name" value="Sulfotransferase_dom"/>
</dbReference>
<dbReference type="Pfam" id="PF00685">
    <property type="entry name" value="Sulfotransfer_1"/>
    <property type="match status" value="2"/>
</dbReference>
<dbReference type="Gramene" id="LPERR11G10890.1">
    <property type="protein sequence ID" value="LPERR11G10890.1"/>
    <property type="gene ID" value="LPERR11G10890"/>
</dbReference>